<accession>A0A1H1V7R7</accession>
<proteinExistence type="predicted"/>
<feature type="signal peptide" evidence="1">
    <location>
        <begin position="1"/>
        <end position="19"/>
    </location>
</feature>
<evidence type="ECO:0000256" key="1">
    <source>
        <dbReference type="SAM" id="SignalP"/>
    </source>
</evidence>
<evidence type="ECO:0008006" key="4">
    <source>
        <dbReference type="Google" id="ProtNLM"/>
    </source>
</evidence>
<dbReference type="RefSeq" id="WP_091371482.1">
    <property type="nucleotide sequence ID" value="NZ_LT629740.1"/>
</dbReference>
<dbReference type="AlphaFoldDB" id="A0A1H1V7R7"/>
<sequence>MRKYILLTTILFYTGTCFAQDSVKNKRETVEQKNRLTETVTETFHVLKTDKKTKEGLYSAVYKRKTALAIGRYMDDRRAGTWHFYDINGRLVENFDYDSLNLLYEEPMDSLSQTKIVYSFDNKFTDSDRVTRPLKIGGRCFGFIPYLKVYTLSEDLYGINLYTAVAILEVLVSPGGRLADFKVHIRSNGYEKITSFSPDLIAEDDKVFVPATLNHKPILSRIFIKCRITGSGDLDVD</sequence>
<evidence type="ECO:0000313" key="2">
    <source>
        <dbReference type="EMBL" id="SDS80436.1"/>
    </source>
</evidence>
<keyword evidence="3" id="KW-1185">Reference proteome</keyword>
<keyword evidence="1" id="KW-0732">Signal</keyword>
<protein>
    <recommendedName>
        <fullName evidence="4">MORN repeat variant</fullName>
    </recommendedName>
</protein>
<evidence type="ECO:0000313" key="3">
    <source>
        <dbReference type="Proteomes" id="UP000199679"/>
    </source>
</evidence>
<dbReference type="EMBL" id="LT629740">
    <property type="protein sequence ID" value="SDS80436.1"/>
    <property type="molecule type" value="Genomic_DNA"/>
</dbReference>
<reference evidence="2 3" key="1">
    <citation type="submission" date="2016-10" db="EMBL/GenBank/DDBJ databases">
        <authorList>
            <person name="de Groot N.N."/>
        </authorList>
    </citation>
    <scope>NUCLEOTIDE SEQUENCE [LARGE SCALE GENOMIC DNA]</scope>
    <source>
        <strain evidence="2 3">MP1X4</strain>
    </source>
</reference>
<dbReference type="OrthoDB" id="797627at2"/>
<name>A0A1H1V7R7_MUCMA</name>
<organism evidence="2 3">
    <name type="scientific">Mucilaginibacter mallensis</name>
    <dbReference type="NCBI Taxonomy" id="652787"/>
    <lineage>
        <taxon>Bacteria</taxon>
        <taxon>Pseudomonadati</taxon>
        <taxon>Bacteroidota</taxon>
        <taxon>Sphingobacteriia</taxon>
        <taxon>Sphingobacteriales</taxon>
        <taxon>Sphingobacteriaceae</taxon>
        <taxon>Mucilaginibacter</taxon>
    </lineage>
</organism>
<dbReference type="Proteomes" id="UP000199679">
    <property type="component" value="Chromosome I"/>
</dbReference>
<gene>
    <name evidence="2" type="ORF">SAMN05216490_1845</name>
</gene>
<feature type="chain" id="PRO_5009263053" description="MORN repeat variant" evidence="1">
    <location>
        <begin position="20"/>
        <end position="237"/>
    </location>
</feature>